<dbReference type="Gene3D" id="3.30.65.10">
    <property type="entry name" value="Bacterial Topoisomerase I, domain 1"/>
    <property type="match status" value="1"/>
</dbReference>
<feature type="domain" description="DNA topoisomerase type IA zn finger" evidence="3">
    <location>
        <begin position="253"/>
        <end position="289"/>
    </location>
</feature>
<dbReference type="GO" id="GO:0015666">
    <property type="term" value="F:restriction endodeoxyribonuclease activity"/>
    <property type="evidence" value="ECO:0007669"/>
    <property type="project" value="TreeGrafter"/>
</dbReference>
<proteinExistence type="predicted"/>
<dbReference type="eggNOG" id="COG0551">
    <property type="taxonomic scope" value="Bacteria"/>
</dbReference>
<feature type="domain" description="Restriction endonuclease type IV Mrr" evidence="4">
    <location>
        <begin position="107"/>
        <end position="218"/>
    </location>
</feature>
<reference evidence="5" key="1">
    <citation type="submission" date="2014-02" db="EMBL/GenBank/DDBJ databases">
        <title>Expanding our view of genomic diversity in Candidatus Accumulibacter clades.</title>
        <authorList>
            <person name="Skennerton C.T."/>
            <person name="Barr J.J."/>
            <person name="Slater F.R."/>
            <person name="Bond P.L."/>
            <person name="Tyson G.W."/>
        </authorList>
    </citation>
    <scope>NUCLEOTIDE SEQUENCE [LARGE SCALE GENOMIC DNA]</scope>
</reference>
<dbReference type="GO" id="GO:0005694">
    <property type="term" value="C:chromosome"/>
    <property type="evidence" value="ECO:0007669"/>
    <property type="project" value="InterPro"/>
</dbReference>
<evidence type="ECO:0000313" key="6">
    <source>
        <dbReference type="Proteomes" id="UP000022141"/>
    </source>
</evidence>
<feature type="region of interest" description="Disordered" evidence="1">
    <location>
        <begin position="232"/>
        <end position="253"/>
    </location>
</feature>
<protein>
    <submittedName>
        <fullName evidence="5">Zn-finger domain associated with topoisomerase type I</fullName>
    </submittedName>
</protein>
<dbReference type="SUPFAM" id="SSF52980">
    <property type="entry name" value="Restriction endonuclease-like"/>
    <property type="match status" value="1"/>
</dbReference>
<keyword evidence="2" id="KW-1133">Transmembrane helix</keyword>
<dbReference type="GO" id="GO:0003916">
    <property type="term" value="F:DNA topoisomerase activity"/>
    <property type="evidence" value="ECO:0007669"/>
    <property type="project" value="InterPro"/>
</dbReference>
<dbReference type="AlphaFoldDB" id="A0A011QLE7"/>
<feature type="transmembrane region" description="Helical" evidence="2">
    <location>
        <begin position="12"/>
        <end position="36"/>
    </location>
</feature>
<dbReference type="InterPro" id="IPR011335">
    <property type="entry name" value="Restrct_endonuc-II-like"/>
</dbReference>
<evidence type="ECO:0000256" key="2">
    <source>
        <dbReference type="SAM" id="Phobius"/>
    </source>
</evidence>
<dbReference type="InterPro" id="IPR011856">
    <property type="entry name" value="tRNA_endonuc-like_dom_sf"/>
</dbReference>
<evidence type="ECO:0000259" key="4">
    <source>
        <dbReference type="Pfam" id="PF04471"/>
    </source>
</evidence>
<keyword evidence="2" id="KW-0812">Transmembrane</keyword>
<comment type="caution">
    <text evidence="5">The sequence shown here is derived from an EMBL/GenBank/DDBJ whole genome shotgun (WGS) entry which is preliminary data.</text>
</comment>
<dbReference type="PANTHER" id="PTHR30015:SF7">
    <property type="entry name" value="TYPE IV METHYL-DIRECTED RESTRICTION ENZYME ECOKMRR"/>
    <property type="match status" value="1"/>
</dbReference>
<dbReference type="Gene3D" id="3.40.1350.10">
    <property type="match status" value="1"/>
</dbReference>
<dbReference type="GO" id="GO:0009307">
    <property type="term" value="P:DNA restriction-modification system"/>
    <property type="evidence" value="ECO:0007669"/>
    <property type="project" value="InterPro"/>
</dbReference>
<dbReference type="eggNOG" id="COG1787">
    <property type="taxonomic scope" value="Bacteria"/>
</dbReference>
<accession>A0A011QLE7</accession>
<dbReference type="Pfam" id="PF01396">
    <property type="entry name" value="Zn_ribbon_Top1"/>
    <property type="match status" value="1"/>
</dbReference>
<dbReference type="InterPro" id="IPR007560">
    <property type="entry name" value="Restrct_endonuc_IV_Mrr"/>
</dbReference>
<feature type="transmembrane region" description="Helical" evidence="2">
    <location>
        <begin position="65"/>
        <end position="86"/>
    </location>
</feature>
<organism evidence="5 6">
    <name type="scientific">Accumulibacter regalis</name>
    <dbReference type="NCBI Taxonomy" id="522306"/>
    <lineage>
        <taxon>Bacteria</taxon>
        <taxon>Pseudomonadati</taxon>
        <taxon>Pseudomonadota</taxon>
        <taxon>Betaproteobacteria</taxon>
        <taxon>Candidatus Accumulibacter</taxon>
    </lineage>
</organism>
<dbReference type="PANTHER" id="PTHR30015">
    <property type="entry name" value="MRR RESTRICTION SYSTEM PROTEIN"/>
    <property type="match status" value="1"/>
</dbReference>
<dbReference type="GO" id="GO:0003677">
    <property type="term" value="F:DNA binding"/>
    <property type="evidence" value="ECO:0007669"/>
    <property type="project" value="InterPro"/>
</dbReference>
<gene>
    <name evidence="5" type="ORF">AW11_01341</name>
</gene>
<dbReference type="Pfam" id="PF04471">
    <property type="entry name" value="Mrr_cat"/>
    <property type="match status" value="1"/>
</dbReference>
<feature type="compositionally biased region" description="Low complexity" evidence="1">
    <location>
        <begin position="237"/>
        <end position="250"/>
    </location>
</feature>
<dbReference type="EMBL" id="JEMY01000013">
    <property type="protein sequence ID" value="EXI89850.1"/>
    <property type="molecule type" value="Genomic_DNA"/>
</dbReference>
<name>A0A011QLE7_ACCRE</name>
<dbReference type="InterPro" id="IPR013498">
    <property type="entry name" value="Topo_IA_Znf"/>
</dbReference>
<dbReference type="SUPFAM" id="SSF57783">
    <property type="entry name" value="Zinc beta-ribbon"/>
    <property type="match status" value="1"/>
</dbReference>
<dbReference type="InterPro" id="IPR052906">
    <property type="entry name" value="Type_IV_Methyl-Rstrct_Enzyme"/>
</dbReference>
<dbReference type="STRING" id="1454004.AW11_01341"/>
<evidence type="ECO:0000259" key="3">
    <source>
        <dbReference type="Pfam" id="PF01396"/>
    </source>
</evidence>
<keyword evidence="2" id="KW-0472">Membrane</keyword>
<dbReference type="PATRIC" id="fig|1454004.3.peg.1398"/>
<keyword evidence="6" id="KW-1185">Reference proteome</keyword>
<evidence type="ECO:0000256" key="1">
    <source>
        <dbReference type="SAM" id="MobiDB-lite"/>
    </source>
</evidence>
<evidence type="ECO:0000313" key="5">
    <source>
        <dbReference type="EMBL" id="EXI89850.1"/>
    </source>
</evidence>
<dbReference type="Proteomes" id="UP000022141">
    <property type="component" value="Unassembled WGS sequence"/>
</dbReference>
<dbReference type="GO" id="GO:0006265">
    <property type="term" value="P:DNA topological change"/>
    <property type="evidence" value="ECO:0007669"/>
    <property type="project" value="InterPro"/>
</dbReference>
<sequence length="292" mass="31262">MARRRNSSAFEDIFGIAAMLPWWVGTILALIAYVILHRYASADVPTNVPPGQIGEMVVGQMTRTLAFYGQFIVPPLLLAGAAASFLRRRKREGLVRNVAGDKSGENLRALNWSDFELLVGEAFRMRGFSVTEAGGGGPDGGIDLELRKGSEVFLVQCKQWRAYKVSVTVVRELFGVMASQGATGGFVVTSGTFSADARSFVAGKNIELIDGPALKAMIERVRAARPEMTVSTERVPASVQTSAATATSAAEPSCPRCGGRMLKRIARQGPNAGGAFWGCTAFPKCRGIKAIE</sequence>